<dbReference type="InterPro" id="IPR001368">
    <property type="entry name" value="TNFR/NGFR_Cys_rich_reg"/>
</dbReference>
<dbReference type="CDD" id="cd00185">
    <property type="entry name" value="TNFRSF"/>
    <property type="match status" value="1"/>
</dbReference>
<keyword evidence="2" id="KW-0964">Secreted</keyword>
<feature type="disulfide bond" evidence="8">
    <location>
        <begin position="77"/>
        <end position="90"/>
    </location>
</feature>
<feature type="disulfide bond" evidence="8">
    <location>
        <begin position="59"/>
        <end position="74"/>
    </location>
</feature>
<evidence type="ECO:0000256" key="7">
    <source>
        <dbReference type="ARBA" id="ARBA00023180"/>
    </source>
</evidence>
<reference evidence="10" key="1">
    <citation type="submission" date="2020-11" db="EMBL/GenBank/DDBJ databases">
        <authorList>
            <person name="Tran Van P."/>
        </authorList>
    </citation>
    <scope>NUCLEOTIDE SEQUENCE</scope>
</reference>
<organism evidence="10">
    <name type="scientific">Medioppia subpectinata</name>
    <dbReference type="NCBI Taxonomy" id="1979941"/>
    <lineage>
        <taxon>Eukaryota</taxon>
        <taxon>Metazoa</taxon>
        <taxon>Ecdysozoa</taxon>
        <taxon>Arthropoda</taxon>
        <taxon>Chelicerata</taxon>
        <taxon>Arachnida</taxon>
        <taxon>Acari</taxon>
        <taxon>Acariformes</taxon>
        <taxon>Sarcoptiformes</taxon>
        <taxon>Oribatida</taxon>
        <taxon>Brachypylina</taxon>
        <taxon>Oppioidea</taxon>
        <taxon>Oppiidae</taxon>
        <taxon>Medioppia</taxon>
    </lineage>
</organism>
<evidence type="ECO:0000256" key="6">
    <source>
        <dbReference type="ARBA" id="ARBA00023157"/>
    </source>
</evidence>
<accession>A0A7R9KQQ3</accession>
<evidence type="ECO:0000256" key="2">
    <source>
        <dbReference type="ARBA" id="ARBA00022525"/>
    </source>
</evidence>
<dbReference type="Pfam" id="PF00020">
    <property type="entry name" value="TNFR_c6"/>
    <property type="match status" value="1"/>
</dbReference>
<keyword evidence="5" id="KW-0677">Repeat</keyword>
<evidence type="ECO:0000256" key="8">
    <source>
        <dbReference type="PROSITE-ProRule" id="PRU00206"/>
    </source>
</evidence>
<dbReference type="SMART" id="SM00208">
    <property type="entry name" value="TNFR"/>
    <property type="match status" value="2"/>
</dbReference>
<dbReference type="OrthoDB" id="10048028at2759"/>
<protein>
    <recommendedName>
        <fullName evidence="9">TNFR-Cys domain-containing protein</fullName>
    </recommendedName>
</protein>
<keyword evidence="6 8" id="KW-1015">Disulfide bond</keyword>
<dbReference type="PROSITE" id="PS00652">
    <property type="entry name" value="TNFR_NGFR_1"/>
    <property type="match status" value="1"/>
</dbReference>
<proteinExistence type="predicted"/>
<dbReference type="EMBL" id="CAJPIZ010004790">
    <property type="protein sequence ID" value="CAG2107944.1"/>
    <property type="molecule type" value="Genomic_DNA"/>
</dbReference>
<keyword evidence="11" id="KW-1185">Reference proteome</keyword>
<sequence>MFNNKPHYKRQVPDRAQFTHHKHRHQHDLRCHQCPPGHYVKVKCDLSPGTTTGTQCAACPPNTYQPHNSYKSHCESCSKCGEGLYASHTCSPTADTVCNSCQTQRPDTSSHDYRLKCL</sequence>
<keyword evidence="4" id="KW-0732">Signal</keyword>
<evidence type="ECO:0000313" key="11">
    <source>
        <dbReference type="Proteomes" id="UP000759131"/>
    </source>
</evidence>
<dbReference type="GO" id="GO:0006915">
    <property type="term" value="P:apoptotic process"/>
    <property type="evidence" value="ECO:0007669"/>
    <property type="project" value="UniProtKB-KW"/>
</dbReference>
<dbReference type="PANTHER" id="PTHR23097">
    <property type="entry name" value="TUMOR NECROSIS FACTOR RECEPTOR SUPERFAMILY MEMBER"/>
    <property type="match status" value="1"/>
</dbReference>
<dbReference type="Proteomes" id="UP000759131">
    <property type="component" value="Unassembled WGS sequence"/>
</dbReference>
<dbReference type="PROSITE" id="PS50050">
    <property type="entry name" value="TNFR_NGFR_2"/>
    <property type="match status" value="1"/>
</dbReference>
<evidence type="ECO:0000259" key="9">
    <source>
        <dbReference type="PROSITE" id="PS50050"/>
    </source>
</evidence>
<evidence type="ECO:0000256" key="1">
    <source>
        <dbReference type="ARBA" id="ARBA00004613"/>
    </source>
</evidence>
<evidence type="ECO:0000256" key="4">
    <source>
        <dbReference type="ARBA" id="ARBA00022729"/>
    </source>
</evidence>
<dbReference type="PANTHER" id="PTHR23097:SF181">
    <property type="entry name" value="CASPASE-8-LIKE"/>
    <property type="match status" value="1"/>
</dbReference>
<dbReference type="Gene3D" id="2.10.50.10">
    <property type="entry name" value="Tumor Necrosis Factor Receptor, subunit A, domain 2"/>
    <property type="match status" value="2"/>
</dbReference>
<evidence type="ECO:0000313" key="10">
    <source>
        <dbReference type="EMBL" id="CAD7627514.1"/>
    </source>
</evidence>
<dbReference type="GO" id="GO:0005576">
    <property type="term" value="C:extracellular region"/>
    <property type="evidence" value="ECO:0007669"/>
    <property type="project" value="UniProtKB-SubCell"/>
</dbReference>
<name>A0A7R9KQQ3_9ACAR</name>
<dbReference type="AlphaFoldDB" id="A0A7R9KQQ3"/>
<gene>
    <name evidence="10" type="ORF">OSB1V03_LOCUS7940</name>
</gene>
<dbReference type="SUPFAM" id="SSF57586">
    <property type="entry name" value="TNF receptor-like"/>
    <property type="match status" value="2"/>
</dbReference>
<feature type="repeat" description="TNFR-Cys" evidence="8">
    <location>
        <begin position="58"/>
        <end position="98"/>
    </location>
</feature>
<keyword evidence="3" id="KW-0053">Apoptosis</keyword>
<comment type="subcellular location">
    <subcellularLocation>
        <location evidence="1">Secreted</location>
    </subcellularLocation>
</comment>
<feature type="disulfide bond" evidence="8">
    <location>
        <begin position="80"/>
        <end position="98"/>
    </location>
</feature>
<feature type="domain" description="TNFR-Cys" evidence="9">
    <location>
        <begin position="58"/>
        <end position="98"/>
    </location>
</feature>
<keyword evidence="7" id="KW-0325">Glycoprotein</keyword>
<dbReference type="EMBL" id="OC859365">
    <property type="protein sequence ID" value="CAD7627514.1"/>
    <property type="molecule type" value="Genomic_DNA"/>
</dbReference>
<evidence type="ECO:0000256" key="5">
    <source>
        <dbReference type="ARBA" id="ARBA00022737"/>
    </source>
</evidence>
<evidence type="ECO:0000256" key="3">
    <source>
        <dbReference type="ARBA" id="ARBA00022703"/>
    </source>
</evidence>
<dbReference type="InterPro" id="IPR052459">
    <property type="entry name" value="TNFRSF_decoy_receptor"/>
</dbReference>